<feature type="region of interest" description="Disordered" evidence="1">
    <location>
        <begin position="258"/>
        <end position="283"/>
    </location>
</feature>
<feature type="region of interest" description="Disordered" evidence="1">
    <location>
        <begin position="303"/>
        <end position="342"/>
    </location>
</feature>
<evidence type="ECO:0000313" key="2">
    <source>
        <dbReference type="EMBL" id="KAK8869617.1"/>
    </source>
</evidence>
<gene>
    <name evidence="2" type="ORF">IAR55_000184</name>
</gene>
<feature type="compositionally biased region" description="Low complexity" evidence="1">
    <location>
        <begin position="126"/>
        <end position="161"/>
    </location>
</feature>
<dbReference type="GeneID" id="92177444"/>
<organism evidence="2 3">
    <name type="scientific">Kwoniella newhampshirensis</name>
    <dbReference type="NCBI Taxonomy" id="1651941"/>
    <lineage>
        <taxon>Eukaryota</taxon>
        <taxon>Fungi</taxon>
        <taxon>Dikarya</taxon>
        <taxon>Basidiomycota</taxon>
        <taxon>Agaricomycotina</taxon>
        <taxon>Tremellomycetes</taxon>
        <taxon>Tremellales</taxon>
        <taxon>Cryptococcaceae</taxon>
        <taxon>Kwoniella</taxon>
    </lineage>
</organism>
<dbReference type="Proteomes" id="UP001388673">
    <property type="component" value="Unassembled WGS sequence"/>
</dbReference>
<feature type="compositionally biased region" description="Low complexity" evidence="1">
    <location>
        <begin position="261"/>
        <end position="271"/>
    </location>
</feature>
<evidence type="ECO:0000313" key="3">
    <source>
        <dbReference type="Proteomes" id="UP001388673"/>
    </source>
</evidence>
<evidence type="ECO:0000256" key="1">
    <source>
        <dbReference type="SAM" id="MobiDB-lite"/>
    </source>
</evidence>
<dbReference type="RefSeq" id="XP_066805863.1">
    <property type="nucleotide sequence ID" value="XM_066943321.1"/>
</dbReference>
<dbReference type="AlphaFoldDB" id="A0AAW0Z605"/>
<accession>A0AAW0Z605</accession>
<protein>
    <submittedName>
        <fullName evidence="2">Uncharacterized protein</fullName>
    </submittedName>
</protein>
<reference evidence="2 3" key="1">
    <citation type="journal article" date="2024" name="bioRxiv">
        <title>Comparative genomics of Cryptococcus and Kwoniella reveals pathogenesis evolution and contrasting karyotype dynamics via intercentromeric recombination or chromosome fusion.</title>
        <authorList>
            <person name="Coelho M.A."/>
            <person name="David-Palma M."/>
            <person name="Shea T."/>
            <person name="Bowers K."/>
            <person name="McGinley-Smith S."/>
            <person name="Mohammad A.W."/>
            <person name="Gnirke A."/>
            <person name="Yurkov A.M."/>
            <person name="Nowrousian M."/>
            <person name="Sun S."/>
            <person name="Cuomo C.A."/>
            <person name="Heitman J."/>
        </authorList>
    </citation>
    <scope>NUCLEOTIDE SEQUENCE [LARGE SCALE GENOMIC DNA]</scope>
    <source>
        <strain evidence="2 3">CBS 13917</strain>
    </source>
</reference>
<feature type="region of interest" description="Disordered" evidence="1">
    <location>
        <begin position="1"/>
        <end position="167"/>
    </location>
</feature>
<feature type="compositionally biased region" description="Basic residues" evidence="1">
    <location>
        <begin position="24"/>
        <end position="34"/>
    </location>
</feature>
<feature type="region of interest" description="Disordered" evidence="1">
    <location>
        <begin position="515"/>
        <end position="559"/>
    </location>
</feature>
<sequence>MIGHDDDLTPRSSPPSTPTPTRGRPSRSRSRAHYRSYELATSSNGPSSTPTPTPTPTYDTMSDLMMGTGSGALQPEPRHRSRSRSRARQHDHDHSRSRSRSVTPIQRFPSYDDLMTSHQPTPPLTHTPTSTAPSSPYTPLTTLTPLSHPLSRCASPSPSSSQGDNFPHLEQDGIVPMSRSYHDWFSHFIDNSDDEDDFYSRWDEDDLYEKTTPPKIKRLLYMKKVRDQQECWQVLLRMRKEMGVDDIYGLPSPASVHDRITTSNTATSTTAGGDPGTASWSTSATPKAFLDEVSMTTFHPSIRRYNDGRLSPTGRHHSEVEITPQQHMSRKHPSKQANSPTTATASLRKVLDRHYQANDETPGSWNKVVADARREDAAAAQATSARASNMSTAISIKPLKRSEVPTLLQINQSTNKAKTNASASLQRTSTETEDVPLVRTRTPWGLSSTIKGLFAGPKNPTNTEMSIDPCPSNVSVCAPFLSPSPAGASNAQSPFDIDRVTERLRGEMGRISFAELEGLGEPYPESDLPSDDEPVDREDATQPVKAKRPDTGRRWTLPW</sequence>
<dbReference type="KEGG" id="kne:92177444"/>
<comment type="caution">
    <text evidence="2">The sequence shown here is derived from an EMBL/GenBank/DDBJ whole genome shotgun (WGS) entry which is preliminary data.</text>
</comment>
<name>A0AAW0Z605_9TREE</name>
<dbReference type="EMBL" id="JBCAWK010000001">
    <property type="protein sequence ID" value="KAK8869617.1"/>
    <property type="molecule type" value="Genomic_DNA"/>
</dbReference>
<keyword evidence="3" id="KW-1185">Reference proteome</keyword>
<proteinExistence type="predicted"/>